<protein>
    <submittedName>
        <fullName evidence="2">Uncharacterized protein</fullName>
    </submittedName>
</protein>
<evidence type="ECO:0000313" key="3">
    <source>
        <dbReference type="Proteomes" id="UP000016923"/>
    </source>
</evidence>
<sequence>MFPFPKEIIECDGGTPTGIPNSCNPQISGMARLIQDTKDEEARAMTGNYQDASVFSDSEDSDDGESAVKNPIVQRAAAPARKAARAPPLQNFAFRYKDAQAPQARQPQQHQKSPEAGLERAPYLSTNDCSTNEYSLPTRQIPIPGAGAGRAPFAPRPSLAAVPPLDFFNPLDRETMAVMNRDLHANYLRNKAAREAAYKAQREQERYLYAQEALEGSIQTAIQTHHQMSMGQVQHRNLEPEENYMMRCFPEQMMNHAPRAVRAFLRTRFDSRYNELAFVFLRRCREERQAAGQPEENTAVRSEAPAPPSEAAAAPSEVAEQQEENTAGPSTSPGGAAGPRDETTAAPSESSAGQSEASDAPSESSDAPNESSGASFNSSKALRFFKAFSPPKSFRHP</sequence>
<keyword evidence="3" id="KW-1185">Reference proteome</keyword>
<feature type="compositionally biased region" description="Polar residues" evidence="1">
    <location>
        <begin position="369"/>
        <end position="380"/>
    </location>
</feature>
<feature type="compositionally biased region" description="Polar residues" evidence="1">
    <location>
        <begin position="124"/>
        <end position="135"/>
    </location>
</feature>
<organism evidence="2 3">
    <name type="scientific">Ophiostoma piceae (strain UAMH 11346)</name>
    <name type="common">Sap stain fungus</name>
    <dbReference type="NCBI Taxonomy" id="1262450"/>
    <lineage>
        <taxon>Eukaryota</taxon>
        <taxon>Fungi</taxon>
        <taxon>Dikarya</taxon>
        <taxon>Ascomycota</taxon>
        <taxon>Pezizomycotina</taxon>
        <taxon>Sordariomycetes</taxon>
        <taxon>Sordariomycetidae</taxon>
        <taxon>Ophiostomatales</taxon>
        <taxon>Ophiostomataceae</taxon>
        <taxon>Ophiostoma</taxon>
    </lineage>
</organism>
<feature type="compositionally biased region" description="Low complexity" evidence="1">
    <location>
        <begin position="99"/>
        <end position="111"/>
    </location>
</feature>
<dbReference type="Proteomes" id="UP000016923">
    <property type="component" value="Unassembled WGS sequence"/>
</dbReference>
<evidence type="ECO:0000313" key="2">
    <source>
        <dbReference type="EMBL" id="EPE05920.1"/>
    </source>
</evidence>
<feature type="region of interest" description="Disordered" evidence="1">
    <location>
        <begin position="99"/>
        <end position="135"/>
    </location>
</feature>
<accession>S3CYC6</accession>
<feature type="compositionally biased region" description="Low complexity" evidence="1">
    <location>
        <begin position="355"/>
        <end position="368"/>
    </location>
</feature>
<feature type="compositionally biased region" description="Low complexity" evidence="1">
    <location>
        <begin position="299"/>
        <end position="334"/>
    </location>
</feature>
<feature type="region of interest" description="Disordered" evidence="1">
    <location>
        <begin position="45"/>
        <end position="67"/>
    </location>
</feature>
<feature type="region of interest" description="Disordered" evidence="1">
    <location>
        <begin position="290"/>
        <end position="397"/>
    </location>
</feature>
<dbReference type="EMBL" id="KE148155">
    <property type="protein sequence ID" value="EPE05920.1"/>
    <property type="molecule type" value="Genomic_DNA"/>
</dbReference>
<evidence type="ECO:0000256" key="1">
    <source>
        <dbReference type="SAM" id="MobiDB-lite"/>
    </source>
</evidence>
<dbReference type="AlphaFoldDB" id="S3CYC6"/>
<name>S3CYC6_OPHP1</name>
<dbReference type="HOGENOM" id="CLU_694639_0_0_1"/>
<feature type="compositionally biased region" description="Polar residues" evidence="1">
    <location>
        <begin position="345"/>
        <end position="354"/>
    </location>
</feature>
<reference evidence="2 3" key="1">
    <citation type="journal article" date="2013" name="BMC Genomics">
        <title>The genome and transcriptome of the pine saprophyte Ophiostoma piceae, and a comparison with the bark beetle-associated pine pathogen Grosmannia clavigera.</title>
        <authorList>
            <person name="Haridas S."/>
            <person name="Wang Y."/>
            <person name="Lim L."/>
            <person name="Massoumi Alamouti S."/>
            <person name="Jackman S."/>
            <person name="Docking R."/>
            <person name="Robertson G."/>
            <person name="Birol I."/>
            <person name="Bohlmann J."/>
            <person name="Breuil C."/>
        </authorList>
    </citation>
    <scope>NUCLEOTIDE SEQUENCE [LARGE SCALE GENOMIC DNA]</scope>
    <source>
        <strain evidence="2 3">UAMH 11346</strain>
    </source>
</reference>
<dbReference type="VEuPathDB" id="FungiDB:F503_08451"/>
<gene>
    <name evidence="2" type="ORF">F503_08451</name>
</gene>
<proteinExistence type="predicted"/>